<evidence type="ECO:0000313" key="21">
    <source>
        <dbReference type="EMBL" id="ACT68391.2"/>
    </source>
</evidence>
<keyword evidence="4" id="KW-0732">Signal</keyword>
<evidence type="ECO:0000256" key="10">
    <source>
        <dbReference type="ARBA" id="ARBA00022989"/>
    </source>
</evidence>
<dbReference type="GO" id="GO:0046718">
    <property type="term" value="P:symbiont entry into host cell"/>
    <property type="evidence" value="ECO:0007669"/>
    <property type="project" value="UniProtKB-KW"/>
</dbReference>
<keyword evidence="13" id="KW-1015">Disulfide bond</keyword>
<evidence type="ECO:0000256" key="6">
    <source>
        <dbReference type="ARBA" id="ARBA00022812"/>
    </source>
</evidence>
<dbReference type="InterPro" id="IPR035381">
    <property type="entry name" value="Glycoprot_B_PH2"/>
</dbReference>
<feature type="domain" description="Herpesvirus Glycoprotein B PH-like" evidence="19">
    <location>
        <begin position="141"/>
        <end position="353"/>
    </location>
</feature>
<dbReference type="EMBL" id="FJ538490">
    <property type="protein sequence ID" value="ACT68391.2"/>
    <property type="molecule type" value="Genomic_DNA"/>
</dbReference>
<gene>
    <name evidence="21" type="primary">gB</name>
</gene>
<dbReference type="InterPro" id="IPR055341">
    <property type="entry name" value="Glycoprotein_B_ecto_C"/>
</dbReference>
<dbReference type="InterPro" id="IPR000234">
    <property type="entry name" value="Herpes_Glycoprot_B"/>
</dbReference>
<keyword evidence="14" id="KW-0325">Glycoprotein</keyword>
<keyword evidence="9" id="KW-0261">Viral envelope protein</keyword>
<keyword evidence="2" id="KW-0945">Host-virus interaction</keyword>
<evidence type="ECO:0000256" key="9">
    <source>
        <dbReference type="ARBA" id="ARBA00022879"/>
    </source>
</evidence>
<evidence type="ECO:0000259" key="18">
    <source>
        <dbReference type="Pfam" id="PF00606"/>
    </source>
</evidence>
<reference evidence="21" key="2">
    <citation type="submission" date="2011-02" db="EMBL/GenBank/DDBJ databases">
        <authorList>
            <person name="Ehlers B."/>
            <person name="Leendertz F.H."/>
        </authorList>
    </citation>
    <scope>NUCLEOTIDE SEQUENCE</scope>
    <source>
        <strain evidence="21">5050</strain>
    </source>
</reference>
<dbReference type="HAMAP" id="MF_04032">
    <property type="entry name" value="HSV_GB"/>
    <property type="match status" value="1"/>
</dbReference>
<evidence type="ECO:0000259" key="19">
    <source>
        <dbReference type="Pfam" id="PF17416"/>
    </source>
</evidence>
<evidence type="ECO:0000256" key="17">
    <source>
        <dbReference type="SAM" id="Phobius"/>
    </source>
</evidence>
<keyword evidence="6" id="KW-1040">Host Golgi apparatus</keyword>
<evidence type="ECO:0000256" key="4">
    <source>
        <dbReference type="ARBA" id="ARBA00022729"/>
    </source>
</evidence>
<dbReference type="Gene3D" id="2.30.29.100">
    <property type="match status" value="2"/>
</dbReference>
<keyword evidence="1" id="KW-1032">Host cell membrane</keyword>
<feature type="compositionally biased region" description="Low complexity" evidence="16">
    <location>
        <begin position="51"/>
        <end position="66"/>
    </location>
</feature>
<evidence type="ECO:0000256" key="1">
    <source>
        <dbReference type="ARBA" id="ARBA00022511"/>
    </source>
</evidence>
<feature type="region of interest" description="Disordered" evidence="16">
    <location>
        <begin position="811"/>
        <end position="855"/>
    </location>
</feature>
<dbReference type="Pfam" id="PF17416">
    <property type="entry name" value="Glycoprot_B_PH1"/>
    <property type="match status" value="1"/>
</dbReference>
<keyword evidence="7" id="KW-0946">Virion</keyword>
<proteinExistence type="inferred from homology"/>
<feature type="compositionally biased region" description="Polar residues" evidence="16">
    <location>
        <begin position="877"/>
        <end position="892"/>
    </location>
</feature>
<dbReference type="InterPro" id="IPR035377">
    <property type="entry name" value="Glycoprot_B_PH1"/>
</dbReference>
<organism evidence="21">
    <name type="scientific">Gorilla gorilla cytomegalovirus 2.1</name>
    <dbReference type="NCBI Taxonomy" id="660662"/>
    <lineage>
        <taxon>Viruses</taxon>
        <taxon>Duplodnaviria</taxon>
        <taxon>Heunggongvirae</taxon>
        <taxon>Peploviricota</taxon>
        <taxon>Herviviricetes</taxon>
        <taxon>Herpesvirales</taxon>
        <taxon>Orthoherpesviridae</taxon>
        <taxon>Betaherpesvirinae</taxon>
        <taxon>Cytomegalovirus</taxon>
    </lineage>
</organism>
<evidence type="ECO:0000256" key="12">
    <source>
        <dbReference type="ARBA" id="ARBA00023136"/>
    </source>
</evidence>
<evidence type="ECO:0000256" key="3">
    <source>
        <dbReference type="ARBA" id="ARBA00022692"/>
    </source>
</evidence>
<accession>C7AGU7</accession>
<keyword evidence="8" id="KW-1043">Host membrane</keyword>
<dbReference type="Pfam" id="PF00606">
    <property type="entry name" value="Glycoprotein_B"/>
    <property type="match status" value="1"/>
</dbReference>
<evidence type="ECO:0000256" key="7">
    <source>
        <dbReference type="ARBA" id="ARBA00022844"/>
    </source>
</evidence>
<dbReference type="Gene3D" id="2.30.30.1230">
    <property type="match status" value="1"/>
</dbReference>
<evidence type="ECO:0000256" key="13">
    <source>
        <dbReference type="ARBA" id="ARBA00023157"/>
    </source>
</evidence>
<name>C7AGU7_9BETA</name>
<dbReference type="Gene3D" id="6.10.250.3280">
    <property type="match status" value="1"/>
</dbReference>
<evidence type="ECO:0000256" key="8">
    <source>
        <dbReference type="ARBA" id="ARBA00022870"/>
    </source>
</evidence>
<feature type="region of interest" description="Disordered" evidence="16">
    <location>
        <begin position="460"/>
        <end position="484"/>
    </location>
</feature>
<feature type="compositionally biased region" description="Basic and acidic residues" evidence="16">
    <location>
        <begin position="921"/>
        <end position="931"/>
    </location>
</feature>
<feature type="domain" description="Herpesvirus glycoprotein B ectodomain C-terminal" evidence="18">
    <location>
        <begin position="491"/>
        <end position="711"/>
    </location>
</feature>
<dbReference type="Gene3D" id="1.20.5.1890">
    <property type="match status" value="1"/>
</dbReference>
<evidence type="ECO:0000256" key="11">
    <source>
        <dbReference type="ARBA" id="ARBA00023046"/>
    </source>
</evidence>
<feature type="domain" description="Herpesvirus Glycoprotein B PH-like" evidence="20">
    <location>
        <begin position="355"/>
        <end position="451"/>
    </location>
</feature>
<sequence length="931" mass="104442">MVGARIWCLAVCASLLATCFDAVAVSSPSSSTAKRSSTTASHATSAVNHRSSVQAAAQSATHHASVPSGAQTTTAHNDTIYNTTLRYGDVVGVNITKYPYRVCSMAQGTDLIRFERNIQCSSAKPTKEDLDEGIMVVYKRNIVAHTFKVRIYQKVMTFRRSYAYIYSTYLLGSNTEYVAPPMWEVHYMNRQAQCFNSYSRVIGDTVFVAYHRDTYENTSMQLMPDDYSNTHSTRYVTVKDQWHSRGSTWLYRETCNLNCMVTVTTARSKHPYHFFATSTGDVVDISPFYNGTNRNTSYFGENADKFHLYHNYSIVSDFGRYNPSQENHQLVAFLERPDAVLSWDVQDQHNATCQLSFWEASERTIRSETDDSYHFTSPKMTATFLADKKEVNITDRVLDCVREDALSKLNGMFESSYNQTYGKHGNVSVFETSGGLVVFWQGIKQKSLMELEILANRSAENGTASGENKRSKRSTQNNTTGLSESGRSVENVLYAQLQFTYDTLRNYINRALAQIAEAWCVDQRRTLEVFKELSKINPSAILSAIYNKPIAARFMGDVLGLASCVNINQTSVKVLRDMRIKETSGRCYSRPVVIFTFANSTHVQYGQLGEDNEILLGNHRTEECQLPSLKIFIAGNSAYEYVDYLFKRMIDLETISTVDSMIALDIDPLENTDFRVLELYSQEELRSSNVFDLEDIMREFNSYKQRVKYVEDKVVNPLPPYLKGLDELMSGLGAAGKAVGVAIGAVGGAVASVVEGFATFLKNPFGAFTIILIALAVIVIIYLIYTRQRRLYAQPLQHLFPYLVQSRSSSTTTVTSDAGGRSSASQAPPSYEDSVYNSGYKTSGPPSQRTAAPAYTTEQAHQMLLALLRLDAERRSQQQPSQNGTTDSSASGFDSAGRTDKQEKGHKPNLLDRLRHRHRGYEHLKDSEEDV</sequence>
<feature type="region of interest" description="Disordered" evidence="16">
    <location>
        <begin position="51"/>
        <end position="73"/>
    </location>
</feature>
<protein>
    <submittedName>
        <fullName evidence="21">Glycoprotein B</fullName>
    </submittedName>
</protein>
<feature type="region of interest" description="Disordered" evidence="16">
    <location>
        <begin position="875"/>
        <end position="931"/>
    </location>
</feature>
<keyword evidence="3 17" id="KW-0812">Transmembrane</keyword>
<keyword evidence="12 17" id="KW-0472">Membrane</keyword>
<feature type="compositionally biased region" description="Polar residues" evidence="16">
    <location>
        <begin position="474"/>
        <end position="484"/>
    </location>
</feature>
<keyword evidence="15" id="KW-1160">Virus entry into host cell</keyword>
<dbReference type="Pfam" id="PF17417">
    <property type="entry name" value="Glycoprot_B_PH2"/>
    <property type="match status" value="1"/>
</dbReference>
<evidence type="ECO:0000256" key="5">
    <source>
        <dbReference type="ARBA" id="ARBA00022804"/>
    </source>
</evidence>
<evidence type="ECO:0000256" key="15">
    <source>
        <dbReference type="ARBA" id="ARBA00023296"/>
    </source>
</evidence>
<dbReference type="SUPFAM" id="SSF161008">
    <property type="entry name" value="Viral glycoprotein ectodomain-like"/>
    <property type="match status" value="1"/>
</dbReference>
<evidence type="ECO:0000256" key="16">
    <source>
        <dbReference type="SAM" id="MobiDB-lite"/>
    </source>
</evidence>
<dbReference type="InterPro" id="IPR038631">
    <property type="entry name" value="Glycoprot_B_PH2_sf"/>
</dbReference>
<keyword evidence="5" id="KW-1161">Viral attachment to host cell</keyword>
<evidence type="ECO:0000259" key="20">
    <source>
        <dbReference type="Pfam" id="PF17417"/>
    </source>
</evidence>
<feature type="compositionally biased region" description="Polar residues" evidence="16">
    <location>
        <begin position="835"/>
        <end position="855"/>
    </location>
</feature>
<feature type="transmembrane region" description="Helical" evidence="17">
    <location>
        <begin position="765"/>
        <end position="785"/>
    </location>
</feature>
<keyword evidence="10 17" id="KW-1133">Transmembrane helix</keyword>
<keyword evidence="11" id="KW-1039">Host endosome</keyword>
<evidence type="ECO:0000256" key="14">
    <source>
        <dbReference type="ARBA" id="ARBA00023180"/>
    </source>
</evidence>
<evidence type="ECO:0000256" key="2">
    <source>
        <dbReference type="ARBA" id="ARBA00022581"/>
    </source>
</evidence>
<feature type="compositionally biased region" description="Basic and acidic residues" evidence="16">
    <location>
        <begin position="897"/>
        <end position="913"/>
    </location>
</feature>
<dbReference type="GO" id="GO:0019062">
    <property type="term" value="P:virion attachment to host cell"/>
    <property type="evidence" value="ECO:0007669"/>
    <property type="project" value="UniProtKB-KW"/>
</dbReference>
<reference evidence="21" key="1">
    <citation type="journal article" date="2009" name="J. Gen. Virol.">
        <title>Novel cytomegaloviruses in free-ranging and captive great apes: phylogenetic evidence for bidirectional horizontal transmission.</title>
        <authorList>
            <person name="Leendertz F.H."/>
            <person name="Deckers M."/>
            <person name="Schempp W."/>
            <person name="Lankester F."/>
            <person name="Boesch C."/>
            <person name="Mugisha L."/>
            <person name="Dolan A."/>
            <person name="Gatherer D."/>
            <person name="McGeoch D.J."/>
            <person name="Ehlers B."/>
        </authorList>
    </citation>
    <scope>NUCLEOTIDE SEQUENCE</scope>
    <source>
        <strain evidence="21">5050</strain>
    </source>
</reference>
<dbReference type="GO" id="GO:0019031">
    <property type="term" value="C:viral envelope"/>
    <property type="evidence" value="ECO:0007669"/>
    <property type="project" value="UniProtKB-KW"/>
</dbReference>